<dbReference type="Gene3D" id="2.60.40.2340">
    <property type="match status" value="1"/>
</dbReference>
<protein>
    <recommendedName>
        <fullName evidence="3">DUF5018 domain-containing protein</fullName>
    </recommendedName>
</protein>
<evidence type="ECO:0008006" key="3">
    <source>
        <dbReference type="Google" id="ProtNLM"/>
    </source>
</evidence>
<dbReference type="OrthoDB" id="677497at2"/>
<dbReference type="EMBL" id="FXAU01000003">
    <property type="protein sequence ID" value="SMG28532.1"/>
    <property type="molecule type" value="Genomic_DNA"/>
</dbReference>
<name>A0A1X7JKX8_9SPHI</name>
<evidence type="ECO:0000313" key="2">
    <source>
        <dbReference type="Proteomes" id="UP000192980"/>
    </source>
</evidence>
<dbReference type="STRING" id="561061.SAMN05660862_1813"/>
<evidence type="ECO:0000313" key="1">
    <source>
        <dbReference type="EMBL" id="SMG28532.1"/>
    </source>
</evidence>
<sequence length="313" mass="34491">MNLNAIFQLLKSTALYLSLIATLVSCKKEQPDLPYNDIETFTIEDANGKPLQGVIKGEDIIIYWTPLMEDPESITPTIRVSENASISPASGTAVAYSEETKYTVTAQDGSKKTYTLRPQTGQPVPYITSNATAFNFNTVLAIGGDFFIPNTDKTKVYLVQNNKETALTDIRSLTNSSIQVFVPLTLDIDTGKYHVKVVTGKRVVTNGPYTLLKPRFSDMIEYATVAKTVTPGGVLTLDLKSEKGAGYYKNDQYEVRVEYPGQPLKIWPGIIQIEGTKLQVKVPSNAEKGMVYISIYDTKTTMSVYGAIPITIE</sequence>
<dbReference type="Proteomes" id="UP000192980">
    <property type="component" value="Unassembled WGS sequence"/>
</dbReference>
<accession>A0A1X7JKX8</accession>
<organism evidence="1 2">
    <name type="scientific">Sphingobacterium psychroaquaticum</name>
    <dbReference type="NCBI Taxonomy" id="561061"/>
    <lineage>
        <taxon>Bacteria</taxon>
        <taxon>Pseudomonadati</taxon>
        <taxon>Bacteroidota</taxon>
        <taxon>Sphingobacteriia</taxon>
        <taxon>Sphingobacteriales</taxon>
        <taxon>Sphingobacteriaceae</taxon>
        <taxon>Sphingobacterium</taxon>
    </lineage>
</organism>
<dbReference type="RefSeq" id="WP_085472580.1">
    <property type="nucleotide sequence ID" value="NZ_FXAU01000003.1"/>
</dbReference>
<dbReference type="AlphaFoldDB" id="A0A1X7JKX8"/>
<gene>
    <name evidence="1" type="ORF">SAMN05660862_1813</name>
</gene>
<reference evidence="1 2" key="1">
    <citation type="submission" date="2017-04" db="EMBL/GenBank/DDBJ databases">
        <authorList>
            <person name="Afonso C.L."/>
            <person name="Miller P.J."/>
            <person name="Scott M.A."/>
            <person name="Spackman E."/>
            <person name="Goraichik I."/>
            <person name="Dimitrov K.M."/>
            <person name="Suarez D.L."/>
            <person name="Swayne D.E."/>
        </authorList>
    </citation>
    <scope>NUCLEOTIDE SEQUENCE [LARGE SCALE GENOMIC DNA]</scope>
    <source>
        <strain evidence="1 2">DSM 22418</strain>
    </source>
</reference>
<proteinExistence type="predicted"/>
<keyword evidence="2" id="KW-1185">Reference proteome</keyword>